<comment type="caution">
    <text evidence="1">The sequence shown here is derived from an EMBL/GenBank/DDBJ whole genome shotgun (WGS) entry which is preliminary data.</text>
</comment>
<proteinExistence type="predicted"/>
<gene>
    <name evidence="1" type="ORF">AGERDE_LOCUS8935</name>
</gene>
<sequence>YEKARIENNFLTTAEQLEKQSQEYLKAIELAKFHEERGKIKCERYQCSESKRIQGEIKAQLFKDETNKKTIMIEGECSNCYEHKKVDTESGLCKRCCREQWG</sequence>
<reference evidence="1" key="1">
    <citation type="submission" date="2021-06" db="EMBL/GenBank/DDBJ databases">
        <authorList>
            <person name="Kallberg Y."/>
            <person name="Tangrot J."/>
            <person name="Rosling A."/>
        </authorList>
    </citation>
    <scope>NUCLEOTIDE SEQUENCE</scope>
    <source>
        <strain evidence="1">MT106</strain>
    </source>
</reference>
<dbReference type="AlphaFoldDB" id="A0A9N9CEY0"/>
<organism evidence="1 2">
    <name type="scientific">Ambispora gerdemannii</name>
    <dbReference type="NCBI Taxonomy" id="144530"/>
    <lineage>
        <taxon>Eukaryota</taxon>
        <taxon>Fungi</taxon>
        <taxon>Fungi incertae sedis</taxon>
        <taxon>Mucoromycota</taxon>
        <taxon>Glomeromycotina</taxon>
        <taxon>Glomeromycetes</taxon>
        <taxon>Archaeosporales</taxon>
        <taxon>Ambisporaceae</taxon>
        <taxon>Ambispora</taxon>
    </lineage>
</organism>
<keyword evidence="2" id="KW-1185">Reference proteome</keyword>
<accession>A0A9N9CEY0</accession>
<evidence type="ECO:0000313" key="1">
    <source>
        <dbReference type="EMBL" id="CAG8597703.1"/>
    </source>
</evidence>
<evidence type="ECO:0000313" key="2">
    <source>
        <dbReference type="Proteomes" id="UP000789831"/>
    </source>
</evidence>
<protein>
    <submittedName>
        <fullName evidence="1">65_t:CDS:1</fullName>
    </submittedName>
</protein>
<name>A0A9N9CEY0_9GLOM</name>
<dbReference type="EMBL" id="CAJVPL010002056">
    <property type="protein sequence ID" value="CAG8597703.1"/>
    <property type="molecule type" value="Genomic_DNA"/>
</dbReference>
<dbReference type="Proteomes" id="UP000789831">
    <property type="component" value="Unassembled WGS sequence"/>
</dbReference>
<feature type="non-terminal residue" evidence="1">
    <location>
        <position position="1"/>
    </location>
</feature>
<dbReference type="OrthoDB" id="2433953at2759"/>